<name>A0A3P6EKC4_BRAOL</name>
<dbReference type="AlphaFoldDB" id="A0A3P6EKC4"/>
<organism evidence="1">
    <name type="scientific">Brassica oleracea</name>
    <name type="common">Wild cabbage</name>
    <dbReference type="NCBI Taxonomy" id="3712"/>
    <lineage>
        <taxon>Eukaryota</taxon>
        <taxon>Viridiplantae</taxon>
        <taxon>Streptophyta</taxon>
        <taxon>Embryophyta</taxon>
        <taxon>Tracheophyta</taxon>
        <taxon>Spermatophyta</taxon>
        <taxon>Magnoliopsida</taxon>
        <taxon>eudicotyledons</taxon>
        <taxon>Gunneridae</taxon>
        <taxon>Pentapetalae</taxon>
        <taxon>rosids</taxon>
        <taxon>malvids</taxon>
        <taxon>Brassicales</taxon>
        <taxon>Brassicaceae</taxon>
        <taxon>Brassiceae</taxon>
        <taxon>Brassica</taxon>
    </lineage>
</organism>
<sequence length="153" mass="17043">MVAGARVCGVLDDIRSTVIHLPSHLSVAAVLKEKCKIDLCVMSVTGSRESTYQDGVNLCKKRESQPMLIHQAVTTTGCCCCEEFMWSLRPKTYQLVTLFPVNAESKDQRSLKKTVHITSMKDDGGEQYLRLPTAAVVVVVVTAKTYHKMLFMF</sequence>
<protein>
    <submittedName>
        <fullName evidence="1">Uncharacterized protein</fullName>
    </submittedName>
</protein>
<evidence type="ECO:0000313" key="1">
    <source>
        <dbReference type="EMBL" id="VDD45073.1"/>
    </source>
</evidence>
<proteinExistence type="predicted"/>
<accession>A0A3P6EKC4</accession>
<reference evidence="1" key="1">
    <citation type="submission" date="2018-11" db="EMBL/GenBank/DDBJ databases">
        <authorList>
            <consortium name="Genoscope - CEA"/>
            <person name="William W."/>
        </authorList>
    </citation>
    <scope>NUCLEOTIDE SEQUENCE</scope>
</reference>
<gene>
    <name evidence="1" type="ORF">BOLC5T32620H</name>
</gene>
<dbReference type="EMBL" id="LR031877">
    <property type="protein sequence ID" value="VDD45073.1"/>
    <property type="molecule type" value="Genomic_DNA"/>
</dbReference>